<feature type="transmembrane region" description="Helical" evidence="2">
    <location>
        <begin position="617"/>
        <end position="639"/>
    </location>
</feature>
<dbReference type="InterPro" id="IPR016024">
    <property type="entry name" value="ARM-type_fold"/>
</dbReference>
<evidence type="ECO:0000256" key="2">
    <source>
        <dbReference type="SAM" id="Phobius"/>
    </source>
</evidence>
<evidence type="ECO:0000259" key="3">
    <source>
        <dbReference type="Pfam" id="PF10145"/>
    </source>
</evidence>
<organism evidence="4 5">
    <name type="scientific">Clostridium butyricum</name>
    <dbReference type="NCBI Taxonomy" id="1492"/>
    <lineage>
        <taxon>Bacteria</taxon>
        <taxon>Bacillati</taxon>
        <taxon>Bacillota</taxon>
        <taxon>Clostridia</taxon>
        <taxon>Eubacteriales</taxon>
        <taxon>Clostridiaceae</taxon>
        <taxon>Clostridium</taxon>
    </lineage>
</organism>
<protein>
    <recommendedName>
        <fullName evidence="3">Phage tail tape measure protein domain-containing protein</fullName>
    </recommendedName>
</protein>
<dbReference type="Pfam" id="PF10145">
    <property type="entry name" value="PhageMin_Tail"/>
    <property type="match status" value="1"/>
</dbReference>
<dbReference type="InterPro" id="IPR011989">
    <property type="entry name" value="ARM-like"/>
</dbReference>
<evidence type="ECO:0000313" key="5">
    <source>
        <dbReference type="Proteomes" id="UP000238081"/>
    </source>
</evidence>
<dbReference type="PANTHER" id="PTHR37813:SF1">
    <property type="entry name" value="FELS-2 PROPHAGE PROTEIN"/>
    <property type="match status" value="1"/>
</dbReference>
<proteinExistence type="predicted"/>
<keyword evidence="2" id="KW-0812">Transmembrane</keyword>
<feature type="domain" description="Phage tail tape measure protein" evidence="3">
    <location>
        <begin position="215"/>
        <end position="409"/>
    </location>
</feature>
<evidence type="ECO:0000313" key="4">
    <source>
        <dbReference type="EMBL" id="PPV13989.1"/>
    </source>
</evidence>
<feature type="transmembrane region" description="Helical" evidence="2">
    <location>
        <begin position="587"/>
        <end position="605"/>
    </location>
</feature>
<evidence type="ECO:0000256" key="1">
    <source>
        <dbReference type="ARBA" id="ARBA00022612"/>
    </source>
</evidence>
<dbReference type="Gene3D" id="1.25.10.10">
    <property type="entry name" value="Leucine-rich Repeat Variant"/>
    <property type="match status" value="1"/>
</dbReference>
<feature type="transmembrane region" description="Helical" evidence="2">
    <location>
        <begin position="659"/>
        <end position="676"/>
    </location>
</feature>
<keyword evidence="2" id="KW-0472">Membrane</keyword>
<dbReference type="AlphaFoldDB" id="A0A2S7F972"/>
<reference evidence="4 5" key="1">
    <citation type="submission" date="2016-01" db="EMBL/GenBank/DDBJ databases">
        <title>Characterization of the Clostridium difficile lineages that are prevalent in Hong Kong and China.</title>
        <authorList>
            <person name="Kwok J.S.-L."/>
            <person name="Lam W.-Y."/>
            <person name="Ip M."/>
            <person name="Chan T.-F."/>
            <person name="Hawkey P.M."/>
            <person name="Tsui S.K.-W."/>
        </authorList>
    </citation>
    <scope>NUCLEOTIDE SEQUENCE [LARGE SCALE GENOMIC DNA]</scope>
    <source>
        <strain evidence="4 5">300064</strain>
    </source>
</reference>
<dbReference type="RefSeq" id="WP_043666008.1">
    <property type="nucleotide sequence ID" value="NZ_JSEG01000020.1"/>
</dbReference>
<name>A0A2S7F972_CLOBU</name>
<dbReference type="EMBL" id="LRDH01000114">
    <property type="protein sequence ID" value="PPV13989.1"/>
    <property type="molecule type" value="Genomic_DNA"/>
</dbReference>
<dbReference type="SUPFAM" id="SSF48371">
    <property type="entry name" value="ARM repeat"/>
    <property type="match status" value="1"/>
</dbReference>
<dbReference type="InterPro" id="IPR010090">
    <property type="entry name" value="Phage_tape_meas"/>
</dbReference>
<dbReference type="PANTHER" id="PTHR37813">
    <property type="entry name" value="FELS-2 PROPHAGE PROTEIN"/>
    <property type="match status" value="1"/>
</dbReference>
<keyword evidence="1" id="KW-1188">Viral release from host cell</keyword>
<dbReference type="Proteomes" id="UP000238081">
    <property type="component" value="Unassembled WGS sequence"/>
</dbReference>
<comment type="caution">
    <text evidence="4">The sequence shown here is derived from an EMBL/GenBank/DDBJ whole genome shotgun (WGS) entry which is preliminary data.</text>
</comment>
<sequence>MADRIKGITIELDGETTGLKKALGDITKQSIDIQKELKDVDRLLKFDPGNTEALAQKQKLLSEQIEVTSKKLDGLKSAQSQVEQQFKNGDIGEQQYRSFQREIEFTEASLGKFKTAYKDAMKAPDENLSEPLEELNEEAEKTKGIFNNMGEYIKRGIGIGIGGDIWSVAKDNFTTLITFGTDWQKALNTLQAQTGATSDEMEKFNEQITNVYDNNFGESVEDVADSFMQVRQYMQGTGEDLQEVTQNAIAFRDTFGVEVPESMRSVQALMKQFGLTSEEAFNLLAQGQQNGLNYSDELFDSINEYSVQFDKLGLNAEDMFNIFASGAQNGAFNLDKVGDAVKELSIRVIDGSNTTQEGFQAIGLNADEMAAKFGAGGESAKEAFYQVIEGLKNMDDPVQQSIAGVNLFGTQWEDLGPQVVTQLGSIQGEFDKTRDSMDQINQVKYNTPIEALAGLGRQIQTSVLLPISQELMPTINEMSQNLAGAFSGSDIQSGIESLSQGLGQLIKTIVEIVTSVLPVLLEGLSWIMENSNTIATGIVAIGTAMQVLKVAGVINALVTAFQNAKLAEEGLTVAQWALNAAQAANPIGLIIAAIAGLVAAIIYLWNTNEGFRNAIIGAWEAIGTAFNSVWNGIVTFFTVTIPQAFQTVIDFVTNNWQQLLLFLVNPFVGAFALLYSNCDGFKTFIDGFIQSVITFFQTGWNNIVTFFTESVPAWLESMYAWFAELPNKIAYGLGEALGSIIKWGTDTINYLTTNVPVWIENISTWFSELPGKIWTWLVNVVTNLGTWGSNVASWISTNVSAWITNIVTYFTQLPGQIWTWLTNCVTNMTTWGGNMLTEAKTGMTDVFNGIVDTFTDLPSKMMDIGKNIVAGIKQGISDAWNGMKGWIGGLCDSFIDGVKEKMDIHSPSRVMRQLGVYTGEGFGLGIGDTVNSISKQANAIAEAAIPDINNGSIGVNYSSVGSESDFSLEGGNLNAILSKMDSLQKAITNMKIMMDSKQVGKLVAPTVSSNMVFNSGRKGF</sequence>
<accession>A0A2S7F972</accession>
<keyword evidence="2" id="KW-1133">Transmembrane helix</keyword>
<gene>
    <name evidence="4" type="ORF">AWN73_15120</name>
</gene>